<dbReference type="Gene3D" id="3.60.15.10">
    <property type="entry name" value="Ribonuclease Z/Hydroxyacylglutathione hydrolase-like"/>
    <property type="match status" value="1"/>
</dbReference>
<reference evidence="15 16" key="1">
    <citation type="submission" date="2020-09" db="EMBL/GenBank/DDBJ databases">
        <authorList>
            <person name="Ashkenazy H."/>
        </authorList>
    </citation>
    <scope>NUCLEOTIDE SEQUENCE [LARGE SCALE GENOMIC DNA]</scope>
    <source>
        <strain evidence="16">cv. Cdm-0</strain>
    </source>
</reference>
<protein>
    <recommendedName>
        <fullName evidence="11">Protein artemis</fullName>
    </recommendedName>
    <alternativeName>
        <fullName evidence="12">DNA cross-link repair 1C protein</fullName>
    </alternativeName>
</protein>
<dbReference type="GO" id="GO:0005634">
    <property type="term" value="C:nucleus"/>
    <property type="evidence" value="ECO:0007669"/>
    <property type="project" value="UniProtKB-SubCell"/>
</dbReference>
<evidence type="ECO:0000256" key="1">
    <source>
        <dbReference type="ARBA" id="ARBA00004123"/>
    </source>
</evidence>
<evidence type="ECO:0000256" key="11">
    <source>
        <dbReference type="ARBA" id="ARBA00039759"/>
    </source>
</evidence>
<dbReference type="SUPFAM" id="SSF56281">
    <property type="entry name" value="Metallo-hydrolase/oxidoreductase"/>
    <property type="match status" value="1"/>
</dbReference>
<dbReference type="InterPro" id="IPR015915">
    <property type="entry name" value="Kelch-typ_b-propeller"/>
</dbReference>
<comment type="subcellular location">
    <subcellularLocation>
        <location evidence="1">Nucleus</location>
    </subcellularLocation>
</comment>
<keyword evidence="6" id="KW-0378">Hydrolase</keyword>
<accession>A0A7G2DZR3</accession>
<dbReference type="InterPro" id="IPR036866">
    <property type="entry name" value="RibonucZ/Hydroxyglut_hydro"/>
</dbReference>
<evidence type="ECO:0000256" key="12">
    <source>
        <dbReference type="ARBA" id="ARBA00042677"/>
    </source>
</evidence>
<evidence type="ECO:0000256" key="4">
    <source>
        <dbReference type="ARBA" id="ARBA00022759"/>
    </source>
</evidence>
<evidence type="ECO:0000256" key="8">
    <source>
        <dbReference type="ARBA" id="ARBA00023172"/>
    </source>
</evidence>
<evidence type="ECO:0000256" key="2">
    <source>
        <dbReference type="ARBA" id="ARBA00010304"/>
    </source>
</evidence>
<evidence type="ECO:0000256" key="5">
    <source>
        <dbReference type="ARBA" id="ARBA00022763"/>
    </source>
</evidence>
<dbReference type="GO" id="GO:0004519">
    <property type="term" value="F:endonuclease activity"/>
    <property type="evidence" value="ECO:0007669"/>
    <property type="project" value="UniProtKB-KW"/>
</dbReference>
<dbReference type="SMART" id="SM00612">
    <property type="entry name" value="Kelch"/>
    <property type="match status" value="2"/>
</dbReference>
<dbReference type="InterPro" id="IPR006652">
    <property type="entry name" value="Kelch_1"/>
</dbReference>
<keyword evidence="3" id="KW-0540">Nuclease</keyword>
<dbReference type="InterPro" id="IPR011084">
    <property type="entry name" value="DRMBL"/>
</dbReference>
<evidence type="ECO:0000256" key="7">
    <source>
        <dbReference type="ARBA" id="ARBA00022839"/>
    </source>
</evidence>
<keyword evidence="10" id="KW-0539">Nucleus</keyword>
<name>A0A7G2DZR3_ARATH</name>
<feature type="domain" description="FKB95-like N-terminal Kelch" evidence="14">
    <location>
        <begin position="474"/>
        <end position="672"/>
    </location>
</feature>
<dbReference type="Pfam" id="PF25210">
    <property type="entry name" value="Kelch_FKB95"/>
    <property type="match status" value="1"/>
</dbReference>
<evidence type="ECO:0000256" key="6">
    <source>
        <dbReference type="ARBA" id="ARBA00022801"/>
    </source>
</evidence>
<dbReference type="GO" id="GO:0006310">
    <property type="term" value="P:DNA recombination"/>
    <property type="evidence" value="ECO:0007669"/>
    <property type="project" value="UniProtKB-KW"/>
</dbReference>
<feature type="domain" description="DNA repair metallo-beta-lactamase" evidence="13">
    <location>
        <begin position="219"/>
        <end position="331"/>
    </location>
</feature>
<dbReference type="PANTHER" id="PTHR23240:SF8">
    <property type="entry name" value="PROTEIN ARTEMIS"/>
    <property type="match status" value="1"/>
</dbReference>
<evidence type="ECO:0000256" key="9">
    <source>
        <dbReference type="ARBA" id="ARBA00023204"/>
    </source>
</evidence>
<organism evidence="15 16">
    <name type="scientific">Arabidopsis thaliana</name>
    <name type="common">Mouse-ear cress</name>
    <dbReference type="NCBI Taxonomy" id="3702"/>
    <lineage>
        <taxon>Eukaryota</taxon>
        <taxon>Viridiplantae</taxon>
        <taxon>Streptophyta</taxon>
        <taxon>Embryophyta</taxon>
        <taxon>Tracheophyta</taxon>
        <taxon>Spermatophyta</taxon>
        <taxon>Magnoliopsida</taxon>
        <taxon>eudicotyledons</taxon>
        <taxon>Gunneridae</taxon>
        <taxon>Pentapetalae</taxon>
        <taxon>rosids</taxon>
        <taxon>malvids</taxon>
        <taxon>Brassicales</taxon>
        <taxon>Brassicaceae</taxon>
        <taxon>Camelineae</taxon>
        <taxon>Arabidopsis</taxon>
    </lineage>
</organism>
<keyword evidence="9" id="KW-0234">DNA repair</keyword>
<keyword evidence="4" id="KW-0255">Endonuclease</keyword>
<dbReference type="GO" id="GO:0006281">
    <property type="term" value="P:DNA repair"/>
    <property type="evidence" value="ECO:0007669"/>
    <property type="project" value="UniProtKB-KW"/>
</dbReference>
<dbReference type="Gene3D" id="2.120.10.80">
    <property type="entry name" value="Kelch-type beta propeller"/>
    <property type="match status" value="1"/>
</dbReference>
<evidence type="ECO:0000313" key="15">
    <source>
        <dbReference type="EMBL" id="CAD5313823.1"/>
    </source>
</evidence>
<evidence type="ECO:0000256" key="10">
    <source>
        <dbReference type="ARBA" id="ARBA00023242"/>
    </source>
</evidence>
<dbReference type="InterPro" id="IPR057499">
    <property type="entry name" value="Kelch_FKB95"/>
</dbReference>
<dbReference type="GO" id="GO:0004527">
    <property type="term" value="F:exonuclease activity"/>
    <property type="evidence" value="ECO:0007669"/>
    <property type="project" value="UniProtKB-KW"/>
</dbReference>
<proteinExistence type="inferred from homology"/>
<dbReference type="Pfam" id="PF07522">
    <property type="entry name" value="DRMBL"/>
    <property type="match status" value="1"/>
</dbReference>
<comment type="similarity">
    <text evidence="2">Belongs to the DNA repair metallo-beta-lactamase (DRMBL) family.</text>
</comment>
<keyword evidence="5" id="KW-0227">DNA damage</keyword>
<dbReference type="Proteomes" id="UP000516314">
    <property type="component" value="Chromosome 1"/>
</dbReference>
<dbReference type="AlphaFoldDB" id="A0A7G2DZR3"/>
<keyword evidence="8" id="KW-0233">DNA recombination</keyword>
<evidence type="ECO:0000256" key="3">
    <source>
        <dbReference type="ARBA" id="ARBA00022722"/>
    </source>
</evidence>
<keyword evidence="7" id="KW-0269">Exonuclease</keyword>
<evidence type="ECO:0000313" key="16">
    <source>
        <dbReference type="Proteomes" id="UP000516314"/>
    </source>
</evidence>
<dbReference type="PANTHER" id="PTHR23240">
    <property type="entry name" value="DNA CROSS-LINK REPAIR PROTEIN PSO2/SNM1-RELATED"/>
    <property type="match status" value="1"/>
</dbReference>
<gene>
    <name evidence="15" type="ORF">AT9943_LOCUS2305</name>
</gene>
<sequence>MESGLISVDRWRNGSQAYFLTHMHSDHTRGLSGGWSQGPLYCSRTTASLFPSRFPGFDLSLLRVVPLFSWTSLSLRSPSSGSTVRLHLMAIDAHHCPGSIMFLFRGDFGCFLYTGDFRWDSDASDEARTTLVAAIDEFPVDILYLDNTYCNPIYSFPSRQVAVQLVADIIASHPSHDIIIAVDSLGKEDLLVHVSRILNIKIWVWPERLRTMHLLGFQDIFTTDTSLTRVRAVPRYSFSIQTLEGLNTMCPTIGIMPSGLPWVKRPFKGDDKLSGSFLTASMKNETVSAKKELEAAAVHKFHDYMYSVHYSDHSCYEEIGEFIKLVKPKSMKGIVVSSSSYVDPLYYFGRICGANQPPQVLLMRPDIAEEFRAVRIKSYSASDKTRMLAKEKRWKRDSHSSLKRNKKRAQLCVSKIPRSSFQITSQVCRRWRSFLRSQHFAAVRKLTGTVEEFLCVLMESECGRDVYWEVFDASGNKLGQIPPVPGPLKRGFGVAVLDGGKIVFFGGYTEVEGSGINSTTVSASADVYEFDPANNSWRKLAGMNIPRYNFAFAEVNGLLYVIRGYSTDTYSLSNAEVYNPKTNQWSLMHCPNRPVWRGFAFAFSSKLYAVGNGSRFIDIYDPKTQTWEELNSEQSVSVYSYTVVRNKVYFMDRNMPGRLGVFDPEENSWSSVFVPPREGGFWVRLGVWNNKVLLFSRVCGHETLMYDLDKEKGSKWRVCDQIKPSASQLASVLINF</sequence>
<evidence type="ECO:0000259" key="14">
    <source>
        <dbReference type="Pfam" id="PF25210"/>
    </source>
</evidence>
<dbReference type="EMBL" id="LR881466">
    <property type="protein sequence ID" value="CAD5313823.1"/>
    <property type="molecule type" value="Genomic_DNA"/>
</dbReference>
<evidence type="ECO:0000259" key="13">
    <source>
        <dbReference type="Pfam" id="PF07522"/>
    </source>
</evidence>
<dbReference type="SUPFAM" id="SSF117281">
    <property type="entry name" value="Kelch motif"/>
    <property type="match status" value="1"/>
</dbReference>
<dbReference type="Gene3D" id="3.40.50.12650">
    <property type="match status" value="1"/>
</dbReference>